<dbReference type="Proteomes" id="UP000799770">
    <property type="component" value="Unassembled WGS sequence"/>
</dbReference>
<dbReference type="PROSITE" id="PS51386">
    <property type="entry name" value="RINT1_TIP20"/>
    <property type="match status" value="1"/>
</dbReference>
<dbReference type="EMBL" id="ML977311">
    <property type="protein sequence ID" value="KAF2121833.1"/>
    <property type="molecule type" value="Genomic_DNA"/>
</dbReference>
<dbReference type="GO" id="GO:0006888">
    <property type="term" value="P:endoplasmic reticulum to Golgi vesicle-mediated transport"/>
    <property type="evidence" value="ECO:0007669"/>
    <property type="project" value="InterPro"/>
</dbReference>
<accession>A0A6A5ZSH5</accession>
<dbReference type="OrthoDB" id="2189254at2759"/>
<dbReference type="AlphaFoldDB" id="A0A6A5ZSH5"/>
<sequence length="833" mass="92901">MDDSESRAADYLDDKLQTLGDLDSLDGILSQIHAQHSLLKQQLEDAQRALHEAKQAAHEHQTSLQDRARTFKREQADIDQRLLVITSSETSDDAVPQFEAVLDTLQRLDVANGYVELLRETDVLSQEAQLQLQKSNEAALGPYKQLRSLHTRLLHLQDDAEGAAPQLLHHVNKITQGLRTQILDTFSSDLDAVLKKIRWPTPKAAVTSGLQEEWTSAVVKLLDLQTPELEGLEYSQGPTSKIKLPAVLFPFEVLVQPLEMRFRYHFEGDKPTNRIDRPEYFLQHITTLLNDYVGFVVDYVQPILLRQFRGTDLALNPVYIDATSAFITALLPMLRAKIGALLPKVAGQPQLLSHLMHEVMSFDTTIREEWRYDGGYGLDGWKGLSWEFLVQGDWFGRWLQVEKDFALARYQSIVDAPDFGDLDYESVDPKATKPTKGAIRVNDLLETITDRYRPVASFSQKLRFVIDIQIAIFDKLHERLQANLEAYLAMTTSFGRAVGGVTKEEQGKLLGIEGLERLCKTHGSADYLEKAMRDWSDDVFFLDIWEELQDRARQANNIGTMSVADVAQRTSSAVGGDGDSGALFDETANWYSRLRIRSEQIITDTLNNNVREALRPYRHINPWATLTGPSASADANLSLTAELDPLLTYLTTTLSFLSRALALAPLRRIARAVLGTISSVIWDNVLSRHRFSTAGAAQSHSDLAAICRVVDKYVGAGVAEAGLRKCLEGVQLVGLPVKGGKSQAINQTSAGGDEDEAGGDDWEAWGAEDVAEKETIERSGTEVGDFQLGLWEVEKRLFADNQSAREVLEELGFEMLSETEARAVLGRRVELAG</sequence>
<dbReference type="GO" id="GO:0070939">
    <property type="term" value="C:Dsl1/NZR complex"/>
    <property type="evidence" value="ECO:0007669"/>
    <property type="project" value="InterPro"/>
</dbReference>
<dbReference type="PANTHER" id="PTHR13520">
    <property type="entry name" value="RAD50-INTERACTING PROTEIN 1 RINT-1"/>
    <property type="match status" value="1"/>
</dbReference>
<dbReference type="Gene3D" id="1.20.58.1420">
    <property type="entry name" value="Dsl1p vesicle tethering complex, Tip20p subunit, domain B"/>
    <property type="match status" value="1"/>
</dbReference>
<keyword evidence="1" id="KW-0175">Coiled coil</keyword>
<dbReference type="InterPro" id="IPR042042">
    <property type="entry name" value="Tip20p_domB"/>
</dbReference>
<evidence type="ECO:0000313" key="3">
    <source>
        <dbReference type="Proteomes" id="UP000799770"/>
    </source>
</evidence>
<dbReference type="InterPro" id="IPR042044">
    <property type="entry name" value="EXOC6PINT-1/Sec15/Tip20_C_dom2"/>
</dbReference>
<evidence type="ECO:0000313" key="2">
    <source>
        <dbReference type="EMBL" id="KAF2121833.1"/>
    </source>
</evidence>
<feature type="coiled-coil region" evidence="1">
    <location>
        <begin position="29"/>
        <end position="63"/>
    </location>
</feature>
<gene>
    <name evidence="2" type="ORF">BDV96DRAFT_562414</name>
</gene>
<dbReference type="GO" id="GO:0006890">
    <property type="term" value="P:retrograde vesicle-mediated transport, Golgi to endoplasmic reticulum"/>
    <property type="evidence" value="ECO:0007669"/>
    <property type="project" value="InterPro"/>
</dbReference>
<dbReference type="PANTHER" id="PTHR13520:SF0">
    <property type="entry name" value="RAD50-INTERACTING PROTEIN 1"/>
    <property type="match status" value="1"/>
</dbReference>
<dbReference type="GO" id="GO:0060628">
    <property type="term" value="P:regulation of ER to Golgi vesicle-mediated transport"/>
    <property type="evidence" value="ECO:0007669"/>
    <property type="project" value="TreeGrafter"/>
</dbReference>
<dbReference type="Gene3D" id="1.20.58.670">
    <property type="entry name" value="Dsl1p vesicle tethering complex, Tip20p subunit, domain D"/>
    <property type="match status" value="1"/>
</dbReference>
<name>A0A6A5ZSH5_9PLEO</name>
<proteinExistence type="predicted"/>
<reference evidence="2" key="1">
    <citation type="journal article" date="2020" name="Stud. Mycol.">
        <title>101 Dothideomycetes genomes: a test case for predicting lifestyles and emergence of pathogens.</title>
        <authorList>
            <person name="Haridas S."/>
            <person name="Albert R."/>
            <person name="Binder M."/>
            <person name="Bloem J."/>
            <person name="Labutti K."/>
            <person name="Salamov A."/>
            <person name="Andreopoulos B."/>
            <person name="Baker S."/>
            <person name="Barry K."/>
            <person name="Bills G."/>
            <person name="Bluhm B."/>
            <person name="Cannon C."/>
            <person name="Castanera R."/>
            <person name="Culley D."/>
            <person name="Daum C."/>
            <person name="Ezra D."/>
            <person name="Gonzalez J."/>
            <person name="Henrissat B."/>
            <person name="Kuo A."/>
            <person name="Liang C."/>
            <person name="Lipzen A."/>
            <person name="Lutzoni F."/>
            <person name="Magnuson J."/>
            <person name="Mondo S."/>
            <person name="Nolan M."/>
            <person name="Ohm R."/>
            <person name="Pangilinan J."/>
            <person name="Park H.-J."/>
            <person name="Ramirez L."/>
            <person name="Alfaro M."/>
            <person name="Sun H."/>
            <person name="Tritt A."/>
            <person name="Yoshinaga Y."/>
            <person name="Zwiers L.-H."/>
            <person name="Turgeon B."/>
            <person name="Goodwin S."/>
            <person name="Spatafora J."/>
            <person name="Crous P."/>
            <person name="Grigoriev I."/>
        </authorList>
    </citation>
    <scope>NUCLEOTIDE SEQUENCE</scope>
    <source>
        <strain evidence="2">CBS 627.86</strain>
    </source>
</reference>
<organism evidence="2 3">
    <name type="scientific">Lophiotrema nucula</name>
    <dbReference type="NCBI Taxonomy" id="690887"/>
    <lineage>
        <taxon>Eukaryota</taxon>
        <taxon>Fungi</taxon>
        <taxon>Dikarya</taxon>
        <taxon>Ascomycota</taxon>
        <taxon>Pezizomycotina</taxon>
        <taxon>Dothideomycetes</taxon>
        <taxon>Pleosporomycetidae</taxon>
        <taxon>Pleosporales</taxon>
        <taxon>Lophiotremataceae</taxon>
        <taxon>Lophiotrema</taxon>
    </lineage>
</organism>
<protein>
    <submittedName>
        <fullName evidence="2">RINT-1 family protein-like protein</fullName>
    </submittedName>
</protein>
<dbReference type="Pfam" id="PF04437">
    <property type="entry name" value="RINT1_TIP1"/>
    <property type="match status" value="1"/>
</dbReference>
<keyword evidence="3" id="KW-1185">Reference proteome</keyword>
<dbReference type="InterPro" id="IPR007528">
    <property type="entry name" value="RINT1_Tip20"/>
</dbReference>
<evidence type="ECO:0000256" key="1">
    <source>
        <dbReference type="SAM" id="Coils"/>
    </source>
</evidence>